<accession>A0A1H7N5F3</accession>
<feature type="transmembrane region" description="Helical" evidence="1">
    <location>
        <begin position="85"/>
        <end position="115"/>
    </location>
</feature>
<feature type="transmembrane region" description="Helical" evidence="1">
    <location>
        <begin position="48"/>
        <end position="65"/>
    </location>
</feature>
<dbReference type="Proteomes" id="UP000198677">
    <property type="component" value="Unassembled WGS sequence"/>
</dbReference>
<dbReference type="AlphaFoldDB" id="A0A1H7N5F3"/>
<organism evidence="2 3">
    <name type="scientific">Rhodococcus maanshanensis</name>
    <dbReference type="NCBI Taxonomy" id="183556"/>
    <lineage>
        <taxon>Bacteria</taxon>
        <taxon>Bacillati</taxon>
        <taxon>Actinomycetota</taxon>
        <taxon>Actinomycetes</taxon>
        <taxon>Mycobacteriales</taxon>
        <taxon>Nocardiaceae</taxon>
        <taxon>Rhodococcus</taxon>
    </lineage>
</organism>
<proteinExistence type="predicted"/>
<name>A0A1H7N5F3_9NOCA</name>
<evidence type="ECO:0000313" key="3">
    <source>
        <dbReference type="Proteomes" id="UP000198677"/>
    </source>
</evidence>
<keyword evidence="3" id="KW-1185">Reference proteome</keyword>
<dbReference type="Pfam" id="PF10823">
    <property type="entry name" value="DUF2568"/>
    <property type="match status" value="1"/>
</dbReference>
<protein>
    <recommendedName>
        <fullName evidence="4">DUF2568 domain-containing protein</fullName>
    </recommendedName>
</protein>
<evidence type="ECO:0000313" key="2">
    <source>
        <dbReference type="EMBL" id="SEL18539.1"/>
    </source>
</evidence>
<evidence type="ECO:0000256" key="1">
    <source>
        <dbReference type="SAM" id="Phobius"/>
    </source>
</evidence>
<keyword evidence="1" id="KW-0812">Transmembrane</keyword>
<keyword evidence="1" id="KW-1133">Transmembrane helix</keyword>
<dbReference type="InterPro" id="IPR021214">
    <property type="entry name" value="DUF2568"/>
</dbReference>
<reference evidence="3" key="1">
    <citation type="submission" date="2016-10" db="EMBL/GenBank/DDBJ databases">
        <authorList>
            <person name="Varghese N."/>
            <person name="Submissions S."/>
        </authorList>
    </citation>
    <scope>NUCLEOTIDE SEQUENCE [LARGE SCALE GENOMIC DNA]</scope>
    <source>
        <strain evidence="3">DSM 44675</strain>
    </source>
</reference>
<dbReference type="EMBL" id="FOAW01000006">
    <property type="protein sequence ID" value="SEL18539.1"/>
    <property type="molecule type" value="Genomic_DNA"/>
</dbReference>
<gene>
    <name evidence="2" type="ORF">SAMN05444583_106248</name>
</gene>
<sequence>MGGVKELGERPQEKVGPLELIAFLCELAMLVLLAVAGIAMMDSLLGRVLVAIALPVAAAGIWSVWMAPTSRRRLPNPSRLYAQVALFAAVGLVVGPTTGWLVGAAFFVVSAVVFAERYRRELRTT</sequence>
<feature type="transmembrane region" description="Helical" evidence="1">
    <location>
        <begin position="20"/>
        <end position="41"/>
    </location>
</feature>
<evidence type="ECO:0008006" key="4">
    <source>
        <dbReference type="Google" id="ProtNLM"/>
    </source>
</evidence>
<keyword evidence="1" id="KW-0472">Membrane</keyword>
<dbReference type="RefSeq" id="WP_245815920.1">
    <property type="nucleotide sequence ID" value="NZ_FOAW01000006.1"/>
</dbReference>